<protein>
    <recommendedName>
        <fullName evidence="5 18">NADH-ubiquinone oxidoreductase chain 2</fullName>
        <ecNumber evidence="4 18">7.1.1.2</ecNumber>
    </recommendedName>
</protein>
<dbReference type="AlphaFoldDB" id="A0A0U1XHV6"/>
<dbReference type="RefSeq" id="YP_009093730.1">
    <property type="nucleotide sequence ID" value="NC_025329.1"/>
</dbReference>
<dbReference type="PANTHER" id="PTHR46552:SF1">
    <property type="entry name" value="NADH-UBIQUINONE OXIDOREDUCTASE CHAIN 2"/>
    <property type="match status" value="1"/>
</dbReference>
<evidence type="ECO:0000256" key="5">
    <source>
        <dbReference type="ARBA" id="ARBA00021008"/>
    </source>
</evidence>
<evidence type="ECO:0000256" key="13">
    <source>
        <dbReference type="ARBA" id="ARBA00023027"/>
    </source>
</evidence>
<evidence type="ECO:0000256" key="9">
    <source>
        <dbReference type="ARBA" id="ARBA00022792"/>
    </source>
</evidence>
<geneLocation type="mitochondrion" evidence="20"/>
<feature type="transmembrane region" description="Helical" evidence="18">
    <location>
        <begin position="177"/>
        <end position="194"/>
    </location>
</feature>
<evidence type="ECO:0000256" key="14">
    <source>
        <dbReference type="ARBA" id="ARBA00023075"/>
    </source>
</evidence>
<evidence type="ECO:0000256" key="3">
    <source>
        <dbReference type="ARBA" id="ARBA00007012"/>
    </source>
</evidence>
<evidence type="ECO:0000256" key="15">
    <source>
        <dbReference type="ARBA" id="ARBA00023128"/>
    </source>
</evidence>
<feature type="domain" description="NADH:quinone oxidoreductase/Mrp antiporter transmembrane" evidence="19">
    <location>
        <begin position="31"/>
        <end position="286"/>
    </location>
</feature>
<dbReference type="GeneID" id="20834628"/>
<feature type="transmembrane region" description="Helical" evidence="18">
    <location>
        <begin position="271"/>
        <end position="294"/>
    </location>
</feature>
<feature type="transmembrane region" description="Helical" evidence="18">
    <location>
        <begin position="67"/>
        <end position="86"/>
    </location>
</feature>
<feature type="transmembrane region" description="Helical" evidence="18">
    <location>
        <begin position="152"/>
        <end position="170"/>
    </location>
</feature>
<evidence type="ECO:0000256" key="8">
    <source>
        <dbReference type="ARBA" id="ARBA00022692"/>
    </source>
</evidence>
<sequence>MEHIPFLVKLNSTYILFMTVLLASLILISSSTSWLGMWMGLEVNLMSFIPLLMGSESYSKSTSSMKYFLIQSLGTTFLLIAIFSAIHPNQESTRMQELCLSAGLLMKLGSSPFHFWLPSIMENTSWMNCFLIMTSQKLGPIIAISNLMDTKFMLPIISLNLMVGTLGSLNQNSLRKLMAYSSINHTGWILTAVAESTTCWILYFSTYMILSLTLILTFFFMNTYFISQWINNSMKPSHSLWMITCFLSMGGLPPLIGFFPKWLILENILMLKYYLIVMMLITASLMSLFFYLRISFAIMFIFTSSMKMNMWKMKMTNNLMTIAWLQTILLVILPIIM</sequence>
<evidence type="ECO:0000256" key="17">
    <source>
        <dbReference type="ARBA" id="ARBA00049551"/>
    </source>
</evidence>
<dbReference type="EMBL" id="KM035420">
    <property type="protein sequence ID" value="AIS38303.1"/>
    <property type="molecule type" value="Genomic_DNA"/>
</dbReference>
<keyword evidence="8 18" id="KW-0812">Transmembrane</keyword>
<comment type="function">
    <text evidence="1">Core subunit of the mitochondrial membrane respiratory chain NADH dehydrogenase (Complex I) that is believed to belong to the minimal assembly required for catalysis. Complex I functions in the transfer of electrons from NADH to the respiratory chain. The immediate electron acceptor for the enzyme is believed to be ubiquinone.</text>
</comment>
<keyword evidence="11 18" id="KW-0249">Electron transport</keyword>
<keyword evidence="9 18" id="KW-0999">Mitochondrion inner membrane</keyword>
<evidence type="ECO:0000256" key="1">
    <source>
        <dbReference type="ARBA" id="ARBA00003257"/>
    </source>
</evidence>
<comment type="function">
    <text evidence="18">Core subunit of the mitochondrial membrane respiratory chain NADH dehydrogenase (Complex I) which catalyzes electron transfer from NADH through the respiratory chain, using ubiquinone as an electron acceptor. Essential for the catalytic activity and assembly of complex I.</text>
</comment>
<comment type="similarity">
    <text evidence="3 18">Belongs to the complex I subunit 2 family.</text>
</comment>
<dbReference type="GO" id="GO:0008137">
    <property type="term" value="F:NADH dehydrogenase (ubiquinone) activity"/>
    <property type="evidence" value="ECO:0007669"/>
    <property type="project" value="UniProtKB-EC"/>
</dbReference>
<evidence type="ECO:0000259" key="19">
    <source>
        <dbReference type="Pfam" id="PF00361"/>
    </source>
</evidence>
<feature type="transmembrane region" description="Helical" evidence="18">
    <location>
        <begin position="200"/>
        <end position="220"/>
    </location>
</feature>
<evidence type="ECO:0000256" key="7">
    <source>
        <dbReference type="ARBA" id="ARBA00022660"/>
    </source>
</evidence>
<dbReference type="InterPro" id="IPR050175">
    <property type="entry name" value="Complex_I_Subunit_2"/>
</dbReference>
<dbReference type="GO" id="GO:0005743">
    <property type="term" value="C:mitochondrial inner membrane"/>
    <property type="evidence" value="ECO:0007669"/>
    <property type="project" value="UniProtKB-SubCell"/>
</dbReference>
<keyword evidence="12 18" id="KW-1133">Transmembrane helix</keyword>
<reference evidence="20" key="1">
    <citation type="journal article" date="2014" name="Mitochondrial DNA">
        <title>The complete mitochondrial genome of Hemiodoecus leai (Hemiptera: Coleorrhyncha: Peloridiidae).</title>
        <authorList>
            <person name="Gao J."/>
            <person name="Liang A."/>
        </authorList>
    </citation>
    <scope>NUCLEOTIDE SEQUENCE</scope>
</reference>
<evidence type="ECO:0000256" key="11">
    <source>
        <dbReference type="ARBA" id="ARBA00022982"/>
    </source>
</evidence>
<accession>A0A0U1XHV6</accession>
<evidence type="ECO:0000256" key="2">
    <source>
        <dbReference type="ARBA" id="ARBA00004448"/>
    </source>
</evidence>
<dbReference type="GO" id="GO:0006120">
    <property type="term" value="P:mitochondrial electron transport, NADH to ubiquinone"/>
    <property type="evidence" value="ECO:0007669"/>
    <property type="project" value="InterPro"/>
</dbReference>
<keyword evidence="6" id="KW-0813">Transport</keyword>
<comment type="subcellular location">
    <subcellularLocation>
        <location evidence="2 18">Mitochondrion inner membrane</location>
        <topology evidence="2 18">Multi-pass membrane protein</topology>
    </subcellularLocation>
</comment>
<organism evidence="20">
    <name type="scientific">Hemiodoecus leai</name>
    <dbReference type="NCBI Taxonomy" id="1254501"/>
    <lineage>
        <taxon>Eukaryota</taxon>
        <taxon>Metazoa</taxon>
        <taxon>Ecdysozoa</taxon>
        <taxon>Arthropoda</taxon>
        <taxon>Hexapoda</taxon>
        <taxon>Insecta</taxon>
        <taxon>Pterygota</taxon>
        <taxon>Neoptera</taxon>
        <taxon>Paraneoptera</taxon>
        <taxon>Hemiptera</taxon>
        <taxon>Coleorrhyncha</taxon>
        <taxon>Peloridiidae</taxon>
        <taxon>Hemiodoecus</taxon>
    </lineage>
</organism>
<dbReference type="InterPro" id="IPR003917">
    <property type="entry name" value="NADH_UbQ_OxRdtase_chain2"/>
</dbReference>
<dbReference type="PANTHER" id="PTHR46552">
    <property type="entry name" value="NADH-UBIQUINONE OXIDOREDUCTASE CHAIN 2"/>
    <property type="match status" value="1"/>
</dbReference>
<keyword evidence="10 18" id="KW-1278">Translocase</keyword>
<evidence type="ECO:0000256" key="4">
    <source>
        <dbReference type="ARBA" id="ARBA00012944"/>
    </source>
</evidence>
<proteinExistence type="inferred from homology"/>
<dbReference type="Pfam" id="PF00361">
    <property type="entry name" value="Proton_antipo_M"/>
    <property type="match status" value="1"/>
</dbReference>
<keyword evidence="14 18" id="KW-0830">Ubiquinone</keyword>
<evidence type="ECO:0000256" key="10">
    <source>
        <dbReference type="ARBA" id="ARBA00022967"/>
    </source>
</evidence>
<keyword evidence="15 18" id="KW-0496">Mitochondrion</keyword>
<gene>
    <name evidence="20" type="primary">ND2</name>
</gene>
<feature type="transmembrane region" description="Helical" evidence="18">
    <location>
        <begin position="315"/>
        <end position="336"/>
    </location>
</feature>
<dbReference type="PRINTS" id="PR01436">
    <property type="entry name" value="NADHDHGNASE2"/>
</dbReference>
<dbReference type="InterPro" id="IPR001750">
    <property type="entry name" value="ND/Mrp_TM"/>
</dbReference>
<evidence type="ECO:0000313" key="20">
    <source>
        <dbReference type="EMBL" id="AIS38303.1"/>
    </source>
</evidence>
<dbReference type="CTD" id="4536"/>
<evidence type="ECO:0000256" key="18">
    <source>
        <dbReference type="RuleBase" id="RU003403"/>
    </source>
</evidence>
<evidence type="ECO:0000256" key="16">
    <source>
        <dbReference type="ARBA" id="ARBA00023136"/>
    </source>
</evidence>
<evidence type="ECO:0000256" key="6">
    <source>
        <dbReference type="ARBA" id="ARBA00022448"/>
    </source>
</evidence>
<keyword evidence="16 18" id="KW-0472">Membrane</keyword>
<feature type="transmembrane region" description="Helical" evidence="18">
    <location>
        <begin position="98"/>
        <end position="117"/>
    </location>
</feature>
<dbReference type="EC" id="7.1.1.2" evidence="4 18"/>
<evidence type="ECO:0000256" key="12">
    <source>
        <dbReference type="ARBA" id="ARBA00022989"/>
    </source>
</evidence>
<keyword evidence="7 18" id="KW-0679">Respiratory chain</keyword>
<name>A0A0U1XHV6_9HEMI</name>
<comment type="catalytic activity">
    <reaction evidence="17 18">
        <text>a ubiquinone + NADH + 5 H(+)(in) = a ubiquinol + NAD(+) + 4 H(+)(out)</text>
        <dbReference type="Rhea" id="RHEA:29091"/>
        <dbReference type="Rhea" id="RHEA-COMP:9565"/>
        <dbReference type="Rhea" id="RHEA-COMP:9566"/>
        <dbReference type="ChEBI" id="CHEBI:15378"/>
        <dbReference type="ChEBI" id="CHEBI:16389"/>
        <dbReference type="ChEBI" id="CHEBI:17976"/>
        <dbReference type="ChEBI" id="CHEBI:57540"/>
        <dbReference type="ChEBI" id="CHEBI:57945"/>
        <dbReference type="EC" id="7.1.1.2"/>
    </reaction>
</comment>
<feature type="transmembrane region" description="Helical" evidence="18">
    <location>
        <begin position="240"/>
        <end position="259"/>
    </location>
</feature>
<feature type="transmembrane region" description="Helical" evidence="18">
    <location>
        <begin position="6"/>
        <end position="28"/>
    </location>
</feature>
<keyword evidence="13 18" id="KW-0520">NAD</keyword>